<organism evidence="2 3">
    <name type="scientific">Halopseudomonas pachastrellae</name>
    <dbReference type="NCBI Taxonomy" id="254161"/>
    <lineage>
        <taxon>Bacteria</taxon>
        <taxon>Pseudomonadati</taxon>
        <taxon>Pseudomonadota</taxon>
        <taxon>Gammaproteobacteria</taxon>
        <taxon>Pseudomonadales</taxon>
        <taxon>Pseudomonadaceae</taxon>
        <taxon>Halopseudomonas</taxon>
    </lineage>
</organism>
<evidence type="ECO:0000313" key="2">
    <source>
        <dbReference type="EMBL" id="ONM44551.1"/>
    </source>
</evidence>
<evidence type="ECO:0000259" key="1">
    <source>
        <dbReference type="Pfam" id="PF13116"/>
    </source>
</evidence>
<dbReference type="PANTHER" id="PTHR38690:SF1">
    <property type="entry name" value="PROTEASE"/>
    <property type="match status" value="1"/>
</dbReference>
<dbReference type="STRING" id="254161.SAMN05216256_102162"/>
<dbReference type="OrthoDB" id="9762238at2"/>
<dbReference type="PANTHER" id="PTHR38690">
    <property type="entry name" value="PROTEASE-RELATED"/>
    <property type="match status" value="1"/>
</dbReference>
<dbReference type="InterPro" id="IPR011836">
    <property type="entry name" value="YhdP"/>
</dbReference>
<dbReference type="Proteomes" id="UP000242847">
    <property type="component" value="Unassembled WGS sequence"/>
</dbReference>
<comment type="caution">
    <text evidence="2">The sequence shown here is derived from an EMBL/GenBank/DDBJ whole genome shotgun (WGS) entry which is preliminary data.</text>
</comment>
<dbReference type="EMBL" id="MUBC01000012">
    <property type="protein sequence ID" value="ONM44551.1"/>
    <property type="molecule type" value="Genomic_DNA"/>
</dbReference>
<sequence>MRRRRWLIRGLNGLILLLVGWLLLAAAYVSLGRLLVPTVENYQEQLVAQVEQLTGRHIELRSLQGQMQGAQPVLTLRGLRVHESLQPHSEVLFDLDDVTARLDVWRSLWLGRPVMDALQIRGLALTLSEDEQGQWHMQGVGERTRRLGALEQAIGTLKQQRRITLLDTRIEVSPYEEPQWQFEHGDVTLLNGDGWHRLDGHLSLPDGERLRWQVSALMPGEQLSEASLGFFVELPASDWSRWLPLEWLERSHLRELTAGGRFWGSWQDQRLQRLQGTLIAPQIRLQSGEREPVLHDLFTRFEYVDDSETQQLQVQDLSLHLGEEVWPTTRLQLERDSAEGHWSVALDRLRLSKLGTWLTLLAPDQPVADLVNELAPEGTLRQVRVNGIDPAGDLTSLEFSGRLEEVGMAAFHNAPSFTGVSGTVQGSPQQGELRVDAQQWSMQLPNLFPEPWQYQRAQGLLNWRWSKEQGLQLNSPGMAVSGEDGDASATLSLHLPPKGQTPTMDLQVALRNSQAPVHRAYLPVRSKGFSPALATWMAASGVQGEVPLAIFEYHGSLLKGASPEEREIALYAQLRGGELVFQTGWPPLTELDADLLLRGGALDIRASNARLLNAQASGARVHGQLMNTTGPLQLQVESAFDGSVSDALKLMQDSPLAELTGNPLAGWSGEGAVSGELQLTIPLRRSGDQAAQTQALVEWQLANAQVTIPVLQAPLEAIDGRFRFARGEGLTADTLSARFLGAPVEGQLTPLGERGQRLQLQGRHSVEQLRRWALLETIPASLLSGELGWQAQVDLQAGRQQIRLRSDLVGLALQMPEPFAKDAKTPRPVQADLTLSNGQQRWQIQSDDGLQALLHYRDGELSGDVRYASGAPSLPQSSGINLQASLPVLDWDQWRQWLSGLQSSGTAKPRQLSGSLGQLQVRADRFTGMGLELDNLYARVGHSSAGWQVDVEQSDVAGQVQVPDATGEPIRVALSRLRLPRTEPADAPPLAQPVVTDAAPVDRLAGIKPSSLPSLDVNIDQLSWGADPIGAARFALRPDATGAHLPELDVDLRGLRIKGSMDWREAPAHTVFEGSLEADDIGEVLKNWRYAPTITSDSFVTNAALNWPGSPAAFALRTSSGTLGIEARDGMLQSGEGSAEALRVFGLLNFNALTRRLRLDFSDLFSKGTAYDSLDAGLYVENGVLHSEQPVVLEGPGVKLQLEGSLNLRSNQADMGLLVTLPVTNNLPLAAIIAGAPQIGGVLFLADKILGDKVARFASVKYRISGEWQNPNVEFDRAFDDKAALEED</sequence>
<dbReference type="Pfam" id="PF13116">
    <property type="entry name" value="YhdP"/>
    <property type="match status" value="1"/>
</dbReference>
<dbReference type="InterPro" id="IPR025263">
    <property type="entry name" value="YhdP_central"/>
</dbReference>
<dbReference type="NCBIfam" id="TIGR02099">
    <property type="entry name" value="YhdP family protein"/>
    <property type="match status" value="1"/>
</dbReference>
<name>A0A1S8DHU1_9GAMM</name>
<feature type="domain" description="YhdP central" evidence="1">
    <location>
        <begin position="1"/>
        <end position="1273"/>
    </location>
</feature>
<protein>
    <submittedName>
        <fullName evidence="2">TIGR02099 family protein</fullName>
    </submittedName>
</protein>
<accession>A0A1S8DHU1</accession>
<dbReference type="RefSeq" id="WP_083726167.1">
    <property type="nucleotide sequence ID" value="NZ_FOUD01000002.1"/>
</dbReference>
<evidence type="ECO:0000313" key="3">
    <source>
        <dbReference type="Proteomes" id="UP000242847"/>
    </source>
</evidence>
<keyword evidence="3" id="KW-1185">Reference proteome</keyword>
<reference evidence="2 3" key="1">
    <citation type="submission" date="2017-01" db="EMBL/GenBank/DDBJ databases">
        <title>Draft genome sequence of Pseudomonas pachastrellae type strain CCUG 46540T from a deep sea.</title>
        <authorList>
            <person name="Gomila M."/>
            <person name="Mulet M."/>
            <person name="Lalucat J."/>
            <person name="Garcia-Valdes E."/>
        </authorList>
    </citation>
    <scope>NUCLEOTIDE SEQUENCE [LARGE SCALE GENOMIC DNA]</scope>
    <source>
        <strain evidence="2 3">CCUG 46540</strain>
    </source>
</reference>
<gene>
    <name evidence="2" type="ORF">BXT89_07240</name>
</gene>
<proteinExistence type="predicted"/>